<organism evidence="2">
    <name type="scientific">Providencia stuartii</name>
    <dbReference type="NCBI Taxonomy" id="588"/>
    <lineage>
        <taxon>Bacteria</taxon>
        <taxon>Pseudomonadati</taxon>
        <taxon>Pseudomonadota</taxon>
        <taxon>Gammaproteobacteria</taxon>
        <taxon>Enterobacterales</taxon>
        <taxon>Morganellaceae</taxon>
        <taxon>Providencia</taxon>
    </lineage>
</organism>
<proteinExistence type="predicted"/>
<keyword evidence="1" id="KW-0175">Coiled coil</keyword>
<dbReference type="AlphaFoldDB" id="A0AAI9DD74"/>
<gene>
    <name evidence="2" type="ORF">RG298_002725</name>
</gene>
<evidence type="ECO:0000256" key="1">
    <source>
        <dbReference type="SAM" id="Coils"/>
    </source>
</evidence>
<dbReference type="EMBL" id="ABMABF030000008">
    <property type="protein sequence ID" value="EMJ5134980.1"/>
    <property type="molecule type" value="Genomic_DNA"/>
</dbReference>
<accession>A0AAI9DD74</accession>
<reference evidence="2" key="1">
    <citation type="submission" date="2024-02" db="EMBL/GenBank/DDBJ databases">
        <authorList>
            <consortium name="Clinical and Environmental Microbiology Branch: Whole genome sequencing antimicrobial resistance pathogens in the healthcare setting"/>
        </authorList>
    </citation>
    <scope>NUCLEOTIDE SEQUENCE</scope>
    <source>
        <strain evidence="2">2021GO-0154</strain>
    </source>
</reference>
<comment type="caution">
    <text evidence="2">The sequence shown here is derived from an EMBL/GenBank/DDBJ whole genome shotgun (WGS) entry which is preliminary data.</text>
</comment>
<evidence type="ECO:0000313" key="2">
    <source>
        <dbReference type="EMBL" id="EMJ5134980.1"/>
    </source>
</evidence>
<sequence length="711" mass="82289">MPFFHKVDCSSSLTKGEVLSNKIFSYCYNSKFRTKSETESKAIFLGRLHQVKIACHGKEYYKLIGILNGCLNHEGIKSKTFCDEIRRIIIQEAEPVRLEDEKYYSSNILLGNKKEKATCTGSNPFEGVISLNIKRKDIKQKHLDEIDRIAKNWMSDDRWGSILLEAQVLALSCRSKVVYEKINKILNKFKVETPASSTQNQIVHSSIRVKVAPQSSGTENTCGISLNQSQVATISQENDSNMSCSHNDNNRIALGVRQEECAHNKQVTDLLSDILFVIGDKKKLTKTDKKIITEKIIALKNSDFINAFEYIDKAWLYLKDNNDIKSKKIREQVERCFHNALNTRNEHQYNKKKVKCKIKLDTNSEKKKIRELCDITKETVSKIKVRVQDKSLEVIARDRIRPEDTFEDILNKKKDNKTISEHTQNEITKRIEEIKIGKDNFSIVSELSKKKEYLLKLGMKTLVNEWVLAILEFHIALTKLSSKFNVEKVGIRNILEEVDLKSIQVDNVIADLDKIMSNIDEVKQKAEFVARCKIIYNLLKDNIYYLDTEKIVPFITKRLNFDIEQLKAELDNSKKISKEEQIELKEAKDNLLDILNKVPNNSIGKISHLIDNEKNNKDLPVSELIKKINLISKIISLDNRNINLELFFSEHLKLSVDMLIKKEDKLWYKQLSFKEKIQFKGKKIWHSLMSIAKNIKHSITAFFIRNNHYTG</sequence>
<feature type="coiled-coil region" evidence="1">
    <location>
        <begin position="563"/>
        <end position="597"/>
    </location>
</feature>
<protein>
    <submittedName>
        <fullName evidence="2">Uncharacterized protein</fullName>
    </submittedName>
</protein>
<name>A0AAI9DD74_PROST</name>